<dbReference type="Pfam" id="PF13030">
    <property type="entry name" value="DUF3891"/>
    <property type="match status" value="1"/>
</dbReference>
<dbReference type="InterPro" id="IPR024992">
    <property type="entry name" value="DUF3891"/>
</dbReference>
<proteinExistence type="predicted"/>
<evidence type="ECO:0000313" key="1">
    <source>
        <dbReference type="EMBL" id="NGZ75046.1"/>
    </source>
</evidence>
<gene>
    <name evidence="1" type="ORF">GYN08_06935</name>
</gene>
<keyword evidence="2" id="KW-1185">Reference proteome</keyword>
<sequence length="263" mass="30472">MIVRETEHHFVLVRQHDHGNFAGQAAERFQDKFYMMERVGPSPGMPEVTKEAIVLGVTEHDRAWIRPDETPVWDDKLHAPYSFNEYPLLPKLTFYRMGIDELEEKHPYAALLNTLYYSVFEDIRTSDREECVAFVQHEEERQQRIRSKYTGVQEETLLLHRQVLQTCDGMSLYVCLNAPGTPKEEEHEWFKDGIPGSEPFGGGGLLQLSWQDEQTIKADPSPFGGKITATLREKVVPKDRIREVGIAQAYEETEWSEREITFV</sequence>
<dbReference type="EMBL" id="JAAFGS010000002">
    <property type="protein sequence ID" value="NGZ75046.1"/>
    <property type="molecule type" value="Genomic_DNA"/>
</dbReference>
<reference evidence="1 2" key="1">
    <citation type="submission" date="2020-01" db="EMBL/GenBank/DDBJ databases">
        <title>Polyphasic characterisation and genomic insights into a novel alkali tolerant bacterium VR-M41.</title>
        <authorList>
            <person name="Vemuluri V.R."/>
        </authorList>
    </citation>
    <scope>NUCLEOTIDE SEQUENCE [LARGE SCALE GENOMIC DNA]</scope>
    <source>
        <strain evidence="1 2">VR-M41</strain>
    </source>
</reference>
<dbReference type="Proteomes" id="UP000800303">
    <property type="component" value="Unassembled WGS sequence"/>
</dbReference>
<dbReference type="RefSeq" id="WP_166273422.1">
    <property type="nucleotide sequence ID" value="NZ_JAAFGS010000002.1"/>
</dbReference>
<evidence type="ECO:0000313" key="2">
    <source>
        <dbReference type="Proteomes" id="UP000800303"/>
    </source>
</evidence>
<accession>A0ABX0F2A8</accession>
<name>A0ABX0F2A8_9BACL</name>
<comment type="caution">
    <text evidence="1">The sequence shown here is derived from an EMBL/GenBank/DDBJ whole genome shotgun (WGS) entry which is preliminary data.</text>
</comment>
<protein>
    <submittedName>
        <fullName evidence="1">DUF3891 family protein</fullName>
    </submittedName>
</protein>
<organism evidence="1 2">
    <name type="scientific">Saccharibacillus alkalitolerans</name>
    <dbReference type="NCBI Taxonomy" id="2705290"/>
    <lineage>
        <taxon>Bacteria</taxon>
        <taxon>Bacillati</taxon>
        <taxon>Bacillota</taxon>
        <taxon>Bacilli</taxon>
        <taxon>Bacillales</taxon>
        <taxon>Paenibacillaceae</taxon>
        <taxon>Saccharibacillus</taxon>
    </lineage>
</organism>